<evidence type="ECO:0000313" key="3">
    <source>
        <dbReference type="Proteomes" id="UP000585638"/>
    </source>
</evidence>
<organism evidence="2 3">
    <name type="scientific">Kutzneria kofuensis</name>
    <dbReference type="NCBI Taxonomy" id="103725"/>
    <lineage>
        <taxon>Bacteria</taxon>
        <taxon>Bacillati</taxon>
        <taxon>Actinomycetota</taxon>
        <taxon>Actinomycetes</taxon>
        <taxon>Pseudonocardiales</taxon>
        <taxon>Pseudonocardiaceae</taxon>
        <taxon>Kutzneria</taxon>
    </lineage>
</organism>
<sequence length="154" mass="16881">MTEWNLANFRSLDEANEAALAALEREQTKLAELTKVIEEENVTVRSKDRSLSMTFDGRGELTNISFNGVKYRSMAPAELAHLLVETIRSGRAQCVRKMADVMGESIVPGIDFTELATGKVNPMDVFEKLISPFVGDDFGSGVVGRATREPQGGK</sequence>
<gene>
    <name evidence="2" type="ORF">BJ998_007515</name>
</gene>
<comment type="caution">
    <text evidence="2">The sequence shown here is derived from an EMBL/GenBank/DDBJ whole genome shotgun (WGS) entry which is preliminary data.</text>
</comment>
<keyword evidence="2" id="KW-0238">DNA-binding</keyword>
<dbReference type="RefSeq" id="WP_184867994.1">
    <property type="nucleotide sequence ID" value="NZ_BAAAWY010000101.1"/>
</dbReference>
<protein>
    <submittedName>
        <fullName evidence="2">DNA-binding protein YbaB</fullName>
    </submittedName>
</protein>
<feature type="coiled-coil region" evidence="1">
    <location>
        <begin position="16"/>
        <end position="43"/>
    </location>
</feature>
<dbReference type="InterPro" id="IPR004401">
    <property type="entry name" value="YbaB/EbfC"/>
</dbReference>
<dbReference type="InterPro" id="IPR036894">
    <property type="entry name" value="YbaB-like_sf"/>
</dbReference>
<keyword evidence="1" id="KW-0175">Coiled coil</keyword>
<accession>A0A7W9NL26</accession>
<name>A0A7W9NL26_9PSEU</name>
<dbReference type="Gene3D" id="3.30.1310.10">
    <property type="entry name" value="Nucleoid-associated protein YbaB-like domain"/>
    <property type="match status" value="1"/>
</dbReference>
<dbReference type="Proteomes" id="UP000585638">
    <property type="component" value="Unassembled WGS sequence"/>
</dbReference>
<keyword evidence="3" id="KW-1185">Reference proteome</keyword>
<dbReference type="GO" id="GO:0003677">
    <property type="term" value="F:DNA binding"/>
    <property type="evidence" value="ECO:0007669"/>
    <property type="project" value="UniProtKB-KW"/>
</dbReference>
<reference evidence="2 3" key="1">
    <citation type="submission" date="2020-08" db="EMBL/GenBank/DDBJ databases">
        <title>Sequencing the genomes of 1000 actinobacteria strains.</title>
        <authorList>
            <person name="Klenk H.-P."/>
        </authorList>
    </citation>
    <scope>NUCLEOTIDE SEQUENCE [LARGE SCALE GENOMIC DNA]</scope>
    <source>
        <strain evidence="2 3">DSM 43851</strain>
    </source>
</reference>
<evidence type="ECO:0000256" key="1">
    <source>
        <dbReference type="SAM" id="Coils"/>
    </source>
</evidence>
<dbReference type="Pfam" id="PF02575">
    <property type="entry name" value="YbaB_DNA_bd"/>
    <property type="match status" value="1"/>
</dbReference>
<dbReference type="AlphaFoldDB" id="A0A7W9NL26"/>
<evidence type="ECO:0000313" key="2">
    <source>
        <dbReference type="EMBL" id="MBB5896319.1"/>
    </source>
</evidence>
<dbReference type="EMBL" id="JACHIR010000001">
    <property type="protein sequence ID" value="MBB5896319.1"/>
    <property type="molecule type" value="Genomic_DNA"/>
</dbReference>
<proteinExistence type="predicted"/>